<name>A0ABY7QGZ2_9ACTN</name>
<keyword evidence="1" id="KW-0614">Plasmid</keyword>
<organism evidence="1 2">
    <name type="scientific">Kitasatospora cathayae</name>
    <dbReference type="NCBI Taxonomy" id="3004092"/>
    <lineage>
        <taxon>Bacteria</taxon>
        <taxon>Bacillati</taxon>
        <taxon>Actinomycetota</taxon>
        <taxon>Actinomycetes</taxon>
        <taxon>Kitasatosporales</taxon>
        <taxon>Streptomycetaceae</taxon>
        <taxon>Kitasatospora</taxon>
    </lineage>
</organism>
<protein>
    <submittedName>
        <fullName evidence="1">Uncharacterized protein</fullName>
    </submittedName>
</protein>
<dbReference type="Proteomes" id="UP001212821">
    <property type="component" value="Plasmid punmamed2"/>
</dbReference>
<dbReference type="RefSeq" id="WP_270151629.1">
    <property type="nucleotide sequence ID" value="NZ_CP115451.1"/>
</dbReference>
<reference evidence="1 2" key="1">
    <citation type="submission" date="2022-12" db="EMBL/GenBank/DDBJ databases">
        <title>HUAS 3-15.</title>
        <authorList>
            <person name="Mo P."/>
        </authorList>
    </citation>
    <scope>NUCLEOTIDE SEQUENCE [LARGE SCALE GENOMIC DNA]</scope>
    <source>
        <strain evidence="1 2">HUAS 3-15</strain>
        <plasmid evidence="1 2">punmamed2</plasmid>
    </source>
</reference>
<keyword evidence="2" id="KW-1185">Reference proteome</keyword>
<evidence type="ECO:0000313" key="1">
    <source>
        <dbReference type="EMBL" id="WBP91988.1"/>
    </source>
</evidence>
<gene>
    <name evidence="1" type="ORF">O1G21_40060</name>
</gene>
<evidence type="ECO:0000313" key="2">
    <source>
        <dbReference type="Proteomes" id="UP001212821"/>
    </source>
</evidence>
<dbReference type="EMBL" id="CP115451">
    <property type="protein sequence ID" value="WBP91988.1"/>
    <property type="molecule type" value="Genomic_DNA"/>
</dbReference>
<accession>A0ABY7QGZ2</accession>
<proteinExistence type="predicted"/>
<geneLocation type="plasmid" evidence="1 2">
    <name>punmamed2</name>
</geneLocation>
<sequence>MPKLDRARHLAGRAATAAGAAALTASIFTPHVLPVATPVVLGTTALSAAVSIQPWRRSTPGVLSALYATPSAILLGEMVAFRIIPGVHWGEGLAVAVWAGVTWWQRPSHLARELVRPSAAVPATPDYRPQDLVPTTPAEHLVCSWAQWAQMDRSPAAGTFLEHAAVEGRTEWRAQIVAEGGRPVPDIPIAAISAITNIPEEFISIKPVKGHGAGRRQLVVTERTGADVAQQEMDPFTRWEKEIAPGAMPHSQLIAIRRGNTKTGEMEEVLRPE</sequence>